<accession>B2A8A6</accession>
<dbReference type="InParanoid" id="B2A8A6"/>
<evidence type="ECO:0000313" key="2">
    <source>
        <dbReference type="EMBL" id="ACB84472.1"/>
    </source>
</evidence>
<sequence>MEGVIPVRTHIITDEDDISEVIFRYTKNIADKRDIIAVCESVVAISQGLYYKPEDIKPRPLAKLLSNFTERHGSLTNPASMEIVFRKSGFLKPTLGAVIGGLGKLIGRRGYFFRITGIQAALIDDVAGTMPPFDRYIIAGPKDPYATAKKISERTGVGTVIVDANDLGKVDIIGASKEVKEKSNFKQIEKILENNPFGNDDEGTPLVVIKGFFKK</sequence>
<dbReference type="Proteomes" id="UP000001683">
    <property type="component" value="Chromosome"/>
</dbReference>
<dbReference type="STRING" id="457570.Nther_0887"/>
<reference evidence="2 3" key="1">
    <citation type="submission" date="2008-04" db="EMBL/GenBank/DDBJ databases">
        <title>Complete sequence of chromosome of Natranaerobius thermophilus JW/NM-WN-LF.</title>
        <authorList>
            <consortium name="US DOE Joint Genome Institute"/>
            <person name="Copeland A."/>
            <person name="Lucas S."/>
            <person name="Lapidus A."/>
            <person name="Glavina del Rio T."/>
            <person name="Dalin E."/>
            <person name="Tice H."/>
            <person name="Bruce D."/>
            <person name="Goodwin L."/>
            <person name="Pitluck S."/>
            <person name="Chertkov O."/>
            <person name="Brettin T."/>
            <person name="Detter J.C."/>
            <person name="Han C."/>
            <person name="Kuske C.R."/>
            <person name="Schmutz J."/>
            <person name="Larimer F."/>
            <person name="Land M."/>
            <person name="Hauser L."/>
            <person name="Kyrpides N."/>
            <person name="Lykidis A."/>
            <person name="Mesbah N.M."/>
            <person name="Wiegel J."/>
        </authorList>
    </citation>
    <scope>NUCLEOTIDE SEQUENCE [LARGE SCALE GENOMIC DNA]</scope>
    <source>
        <strain evidence="3">ATCC BAA-1301 / DSM 18059 / JW/NM-WN-LF</strain>
    </source>
</reference>
<dbReference type="OrthoDB" id="9763290at2"/>
<dbReference type="AlphaFoldDB" id="B2A8A6"/>
<organism evidence="2 3">
    <name type="scientific">Natranaerobius thermophilus (strain ATCC BAA-1301 / DSM 18059 / JW/NM-WN-LF)</name>
    <dbReference type="NCBI Taxonomy" id="457570"/>
    <lineage>
        <taxon>Bacteria</taxon>
        <taxon>Bacillati</taxon>
        <taxon>Bacillota</taxon>
        <taxon>Clostridia</taxon>
        <taxon>Natranaerobiales</taxon>
        <taxon>Natranaerobiaceae</taxon>
        <taxon>Natranaerobius</taxon>
    </lineage>
</organism>
<proteinExistence type="predicted"/>
<dbReference type="Gene3D" id="3.30.1330.100">
    <property type="entry name" value="CofE-like"/>
    <property type="match status" value="1"/>
</dbReference>
<dbReference type="EMBL" id="CP001034">
    <property type="protein sequence ID" value="ACB84472.1"/>
    <property type="molecule type" value="Genomic_DNA"/>
</dbReference>
<dbReference type="InterPro" id="IPR002847">
    <property type="entry name" value="F420-0_gamma-glut_ligase-dom"/>
</dbReference>
<name>B2A8A6_NATTJ</name>
<feature type="domain" description="Coenzyme F420:L-glutamate ligase-like" evidence="1">
    <location>
        <begin position="7"/>
        <end position="154"/>
    </location>
</feature>
<dbReference type="KEGG" id="nth:Nther_0887"/>
<dbReference type="HOGENOM" id="CLU_087621_0_0_9"/>
<gene>
    <name evidence="2" type="ordered locus">Nther_0887</name>
</gene>
<dbReference type="Pfam" id="PF01996">
    <property type="entry name" value="F420_ligase"/>
    <property type="match status" value="1"/>
</dbReference>
<keyword evidence="3" id="KW-1185">Reference proteome</keyword>
<protein>
    <recommendedName>
        <fullName evidence="1">Coenzyme F420:L-glutamate ligase-like domain-containing protein</fullName>
    </recommendedName>
</protein>
<dbReference type="eggNOG" id="COG1478">
    <property type="taxonomic scope" value="Bacteria"/>
</dbReference>
<evidence type="ECO:0000259" key="1">
    <source>
        <dbReference type="Pfam" id="PF01996"/>
    </source>
</evidence>
<dbReference type="SUPFAM" id="SSF144010">
    <property type="entry name" value="CofE-like"/>
    <property type="match status" value="1"/>
</dbReference>
<reference evidence="2 3" key="2">
    <citation type="journal article" date="2011" name="J. Bacteriol.">
        <title>Complete genome sequence of the anaerobic, halophilic alkalithermophile Natranaerobius thermophilus JW/NM-WN-LF.</title>
        <authorList>
            <person name="Zhao B."/>
            <person name="Mesbah N.M."/>
            <person name="Dalin E."/>
            <person name="Goodwin L."/>
            <person name="Nolan M."/>
            <person name="Pitluck S."/>
            <person name="Chertkov O."/>
            <person name="Brettin T.S."/>
            <person name="Han J."/>
            <person name="Larimer F.W."/>
            <person name="Land M.L."/>
            <person name="Hauser L."/>
            <person name="Kyrpides N."/>
            <person name="Wiegel J."/>
        </authorList>
    </citation>
    <scope>NUCLEOTIDE SEQUENCE [LARGE SCALE GENOMIC DNA]</scope>
    <source>
        <strain evidence="3">ATCC BAA-1301 / DSM 18059 / JW/NM-WN-LF</strain>
    </source>
</reference>
<dbReference type="RefSeq" id="WP_012447350.1">
    <property type="nucleotide sequence ID" value="NC_010718.1"/>
</dbReference>
<evidence type="ECO:0000313" key="3">
    <source>
        <dbReference type="Proteomes" id="UP000001683"/>
    </source>
</evidence>